<dbReference type="GO" id="GO:0006384">
    <property type="term" value="P:transcription initiation at RNA polymerase III promoter"/>
    <property type="evidence" value="ECO:0007669"/>
    <property type="project" value="InterPro"/>
</dbReference>
<protein>
    <submittedName>
        <fullName evidence="1">Uncharacterized protein</fullName>
    </submittedName>
</protein>
<feature type="non-terminal residue" evidence="1">
    <location>
        <position position="1"/>
    </location>
</feature>
<name>A0A4V1IXX0_9FUNG</name>
<dbReference type="PANTHER" id="PTHR15180:SF1">
    <property type="entry name" value="GENERAL TRANSCRIPTION FACTOR 3C POLYPEPTIDE 1"/>
    <property type="match status" value="1"/>
</dbReference>
<gene>
    <name evidence="1" type="ORF">BJ684DRAFT_16993</name>
</gene>
<dbReference type="GO" id="GO:0042791">
    <property type="term" value="P:5S class rRNA transcription by RNA polymerase III"/>
    <property type="evidence" value="ECO:0007669"/>
    <property type="project" value="TreeGrafter"/>
</dbReference>
<dbReference type="InterPro" id="IPR044210">
    <property type="entry name" value="Tfc3-like"/>
</dbReference>
<keyword evidence="2" id="KW-1185">Reference proteome</keyword>
<organism evidence="1 2">
    <name type="scientific">Piptocephalis cylindrospora</name>
    <dbReference type="NCBI Taxonomy" id="1907219"/>
    <lineage>
        <taxon>Eukaryota</taxon>
        <taxon>Fungi</taxon>
        <taxon>Fungi incertae sedis</taxon>
        <taxon>Zoopagomycota</taxon>
        <taxon>Zoopagomycotina</taxon>
        <taxon>Zoopagomycetes</taxon>
        <taxon>Zoopagales</taxon>
        <taxon>Piptocephalidaceae</taxon>
        <taxon>Piptocephalis</taxon>
    </lineage>
</organism>
<proteinExistence type="predicted"/>
<dbReference type="AlphaFoldDB" id="A0A4V1IXX0"/>
<dbReference type="OrthoDB" id="68020at2759"/>
<evidence type="ECO:0000313" key="1">
    <source>
        <dbReference type="EMBL" id="RKP12529.1"/>
    </source>
</evidence>
<dbReference type="GO" id="GO:0003677">
    <property type="term" value="F:DNA binding"/>
    <property type="evidence" value="ECO:0007669"/>
    <property type="project" value="InterPro"/>
</dbReference>
<dbReference type="PANTHER" id="PTHR15180">
    <property type="entry name" value="GENERAL TRANSCRIPTION FACTOR 3C POLYPEPTIDE 1"/>
    <property type="match status" value="1"/>
</dbReference>
<accession>A0A4V1IXX0</accession>
<sequence>FATTLANGLPERLFPQAVLFHRKHYARQEGGRGDLDGSIEPGGMLALLSEVSQGQARLYGEHFTPLGQATLTPGNTAKYFNPQSLSARIGYQRLSAASVGGNKGSDGIFHRLEDKYEELSALISKVHRRRLLEKGKRTKEEEALERASSRSLSPLEQWTYHLLVQAGEAGMTIKEIEGERLKEGNEGPVKEKEDKDWETNFCRALNVLTQHGFRDTVEPLAMSLGFAKEIRYVVLDYLPDWAVGYCMPGEKDMEVPSTLNLHIPRSWIGLYGRIIQPILTAYLEAILALIIQYPGIYEDTLYDRLGIIACPSEIRELLQVMVEVGALTRRQVQKPEPISLFSLAPPPLKVEDAYQRTGSFVFCAFDDDGNAFLFPRHFPGKIDMGASERITAHKTGLMTDWS</sequence>
<dbReference type="GO" id="GO:0000127">
    <property type="term" value="C:transcription factor TFIIIC complex"/>
    <property type="evidence" value="ECO:0007669"/>
    <property type="project" value="InterPro"/>
</dbReference>
<evidence type="ECO:0000313" key="2">
    <source>
        <dbReference type="Proteomes" id="UP000267251"/>
    </source>
</evidence>
<reference evidence="2" key="1">
    <citation type="journal article" date="2018" name="Nat. Microbiol.">
        <title>Leveraging single-cell genomics to expand the fungal tree of life.</title>
        <authorList>
            <person name="Ahrendt S.R."/>
            <person name="Quandt C.A."/>
            <person name="Ciobanu D."/>
            <person name="Clum A."/>
            <person name="Salamov A."/>
            <person name="Andreopoulos B."/>
            <person name="Cheng J.F."/>
            <person name="Woyke T."/>
            <person name="Pelin A."/>
            <person name="Henrissat B."/>
            <person name="Reynolds N.K."/>
            <person name="Benny G.L."/>
            <person name="Smith M.E."/>
            <person name="James T.Y."/>
            <person name="Grigoriev I.V."/>
        </authorList>
    </citation>
    <scope>NUCLEOTIDE SEQUENCE [LARGE SCALE GENOMIC DNA]</scope>
</reference>
<dbReference type="EMBL" id="KZ988299">
    <property type="protein sequence ID" value="RKP12529.1"/>
    <property type="molecule type" value="Genomic_DNA"/>
</dbReference>
<dbReference type="Proteomes" id="UP000267251">
    <property type="component" value="Unassembled WGS sequence"/>
</dbReference>